<feature type="transmembrane region" description="Helical" evidence="8">
    <location>
        <begin position="1285"/>
        <end position="1310"/>
    </location>
</feature>
<name>A8XCA8_CAEBR</name>
<dbReference type="HOGENOM" id="CLU_005213_0_0_1"/>
<dbReference type="FunFam" id="2.60.40.60:FF:000316">
    <property type="entry name" value="Cadherin 74A, isoform A"/>
    <property type="match status" value="1"/>
</dbReference>
<sequence length="1397" mass="154527">MREIAALLLLFFLQSRKFIPDKKSQFSDLLSIPSTTFKIPRNAQEGDVIFGNGYIRASKEIDESLNLELEGTNPSPIAINGSIVDAGQPVKFILVNKNAFENGKSRVKLQAIGVISGKVQEETINFEVESSSSLPEIPEIPNFVVKSDFQDKETAIVKVSSQIPQNSELEVLGSYSERVQATFQDDNIILDTVPCQADAPCEVTFPFTVILVLRNGESHVEALLTFEEEKKSYLKMTQRLYQTTIEEHTGGQDHLVKITTKGANSEVLYSLRDSSGLFSIHPKEGILSILHPEFLTINSFGDTVNLTVVATDGDKTTDAMIVVKIVPEVQKNVVFGFEKESYEITADNISPILGNIAAKSSTPVVYRITEGRGDLYKVKPNGDVRYTGKLVKEDREDEITVGYACLDVRMSFFLQVAVQQSTGGLKMASTKVQMHLKGIGSNPITTKDPFESIEMISSEEPAGVVVSSIQFDDVDSDAKLQYYLEQTKAKNENGEDLKDENLFEIKSEGKTAHLVVSGDLSSSEASTVILKITAQDSAHPKEPMVTVTRHIVIQREKSEEPQLGLNLIQLPKEITVPFDAKIGTFVYRTTVLPEKNDLEFSIEPSHLFNISNKGDIVTAKELTGEAENLKIHVIVKDPMSSTSSESSSQIVLKKILKPHFSEPQYLVNLPRGTPENAAITVVSATNQNGEPVKNFLLKGGHSKYFSIDKNGAVKTLEALDELGNEFDLLVAVAEDPTISVPIHVTLQKARESTIVLQETQIFATVFDNLPIGSFIGKVEVKNGEKVKFEMASEEKGMMDLFKIKDDGTIISSDWLAGAEGMHKFSVLASNMDQAGVRSANATVIIDVIKSNECAPRFKKDENLIFYVREVGHNTPTDTVIGKVAADVLPGKCDLEYSIISNDEQPILIINPANGELKTAQEFDFEKSKSHMLTLKLVAGKHNSVEMGAELRVIDQDDHQLKFDLQEQTVEIPEDVARGTVVATVVAREEDESQEVFYHLLAGAPPQFSLDSSTGKVMVEELLDREEIDQFVIEIGASNDENLINGPSTKLTIQVKDVNDNSPRFDLPSYYTVTSKDTVVGSSLLELHAYDPDVMDNLKKLDYSVTGASFEYRGMSRNVDEFFDIQSQKLILMKSLSDYVGGVFNVQLQVRDTVDGTIGKSALRVYVHDSSDLLSLELPYSPSSVSQAIIQDFSEQVSNSTGLQAIPKTVLYKAPHGIMSNSVDLQMVFFNKTISEIVPSERILAIQSMRQAGNPDLKNVPVLRKPASPYLLTDNSRSDTFIQPELFFLVLGFLVLLTIVLALCGLMACFARSKFLREKKIMENEMAIKDAIQHPSNRSPALISFKHFAPPPRVSAEMYRNHEEHMYRSPNLNEKVGSYAVQQATITVASMRKKSDFL</sequence>
<dbReference type="Proteomes" id="UP000008549">
    <property type="component" value="Unassembled WGS sequence"/>
</dbReference>
<feature type="domain" description="Cadherin" evidence="10">
    <location>
        <begin position="885"/>
        <end position="962"/>
    </location>
</feature>
<feature type="signal peptide" evidence="9">
    <location>
        <begin position="1"/>
        <end position="18"/>
    </location>
</feature>
<evidence type="ECO:0000256" key="6">
    <source>
        <dbReference type="ARBA" id="ARBA00023136"/>
    </source>
</evidence>
<dbReference type="InterPro" id="IPR020894">
    <property type="entry name" value="Cadherin_CS"/>
</dbReference>
<keyword evidence="12" id="KW-1185">Reference proteome</keyword>
<dbReference type="PANTHER" id="PTHR24026">
    <property type="entry name" value="FAT ATYPICAL CADHERIN-RELATED"/>
    <property type="match status" value="1"/>
</dbReference>
<dbReference type="PROSITE" id="PS00232">
    <property type="entry name" value="CADHERIN_1"/>
    <property type="match status" value="1"/>
</dbReference>
<accession>A8XCA8</accession>
<keyword evidence="2 8" id="KW-0812">Transmembrane</keyword>
<dbReference type="Gene3D" id="2.60.40.60">
    <property type="entry name" value="Cadherins"/>
    <property type="match status" value="7"/>
</dbReference>
<keyword evidence="5 8" id="KW-1133">Transmembrane helix</keyword>
<evidence type="ECO:0000256" key="2">
    <source>
        <dbReference type="ARBA" id="ARBA00022692"/>
    </source>
</evidence>
<evidence type="ECO:0000313" key="13">
    <source>
        <dbReference type="WormBase" id="CBG11054"/>
    </source>
</evidence>
<protein>
    <submittedName>
        <fullName evidence="11">Protein CBR-CDH-7</fullName>
    </submittedName>
</protein>
<comment type="subcellular location">
    <subcellularLocation>
        <location evidence="1">Membrane</location>
    </subcellularLocation>
</comment>
<organism evidence="11 12">
    <name type="scientific">Caenorhabditis briggsae</name>
    <dbReference type="NCBI Taxonomy" id="6238"/>
    <lineage>
        <taxon>Eukaryota</taxon>
        <taxon>Metazoa</taxon>
        <taxon>Ecdysozoa</taxon>
        <taxon>Nematoda</taxon>
        <taxon>Chromadorea</taxon>
        <taxon>Rhabditida</taxon>
        <taxon>Rhabditina</taxon>
        <taxon>Rhabditomorpha</taxon>
        <taxon>Rhabditoidea</taxon>
        <taxon>Rhabditidae</taxon>
        <taxon>Peloderinae</taxon>
        <taxon>Caenorhabditis</taxon>
    </lineage>
</organism>
<reference evidence="11 12" key="2">
    <citation type="journal article" date="2011" name="PLoS Genet.">
        <title>Caenorhabditis briggsae recombinant inbred line genotypes reveal inter-strain incompatibility and the evolution of recombination.</title>
        <authorList>
            <person name="Ross J.A."/>
            <person name="Koboldt D.C."/>
            <person name="Staisch J.E."/>
            <person name="Chamberlin H.M."/>
            <person name="Gupta B.P."/>
            <person name="Miller R.D."/>
            <person name="Baird S.E."/>
            <person name="Haag E.S."/>
        </authorList>
    </citation>
    <scope>NUCLEOTIDE SEQUENCE [LARGE SCALE GENOMIC DNA]</scope>
    <source>
        <strain evidence="11 12">AF16</strain>
    </source>
</reference>
<dbReference type="PROSITE" id="PS50268">
    <property type="entry name" value="CADHERIN_2"/>
    <property type="match status" value="5"/>
</dbReference>
<evidence type="ECO:0000256" key="1">
    <source>
        <dbReference type="ARBA" id="ARBA00004370"/>
    </source>
</evidence>
<proteinExistence type="predicted"/>
<keyword evidence="6 8" id="KW-0472">Membrane</keyword>
<feature type="chain" id="PRO_5002732952" evidence="9">
    <location>
        <begin position="19"/>
        <end position="1397"/>
    </location>
</feature>
<feature type="domain" description="Cadherin" evidence="10">
    <location>
        <begin position="963"/>
        <end position="1064"/>
    </location>
</feature>
<dbReference type="SMART" id="SM00112">
    <property type="entry name" value="CA"/>
    <property type="match status" value="4"/>
</dbReference>
<evidence type="ECO:0000256" key="5">
    <source>
        <dbReference type="ARBA" id="ARBA00022989"/>
    </source>
</evidence>
<dbReference type="eggNOG" id="KOG3594">
    <property type="taxonomic scope" value="Eukaryota"/>
</dbReference>
<keyword evidence="9" id="KW-0732">Signal</keyword>
<reference evidence="11 12" key="1">
    <citation type="journal article" date="2003" name="PLoS Biol.">
        <title>The genome sequence of Caenorhabditis briggsae: a platform for comparative genomics.</title>
        <authorList>
            <person name="Stein L.D."/>
            <person name="Bao Z."/>
            <person name="Blasiar D."/>
            <person name="Blumenthal T."/>
            <person name="Brent M.R."/>
            <person name="Chen N."/>
            <person name="Chinwalla A."/>
            <person name="Clarke L."/>
            <person name="Clee C."/>
            <person name="Coghlan A."/>
            <person name="Coulson A."/>
            <person name="D'Eustachio P."/>
            <person name="Fitch D.H."/>
            <person name="Fulton L.A."/>
            <person name="Fulton R.E."/>
            <person name="Griffiths-Jones S."/>
            <person name="Harris T.W."/>
            <person name="Hillier L.W."/>
            <person name="Kamath R."/>
            <person name="Kuwabara P.E."/>
            <person name="Mardis E.R."/>
            <person name="Marra M.A."/>
            <person name="Miner T.L."/>
            <person name="Minx P."/>
            <person name="Mullikin J.C."/>
            <person name="Plumb R.W."/>
            <person name="Rogers J."/>
            <person name="Schein J.E."/>
            <person name="Sohrmann M."/>
            <person name="Spieth J."/>
            <person name="Stajich J.E."/>
            <person name="Wei C."/>
            <person name="Willey D."/>
            <person name="Wilson R.K."/>
            <person name="Durbin R."/>
            <person name="Waterston R.H."/>
        </authorList>
    </citation>
    <scope>NUCLEOTIDE SEQUENCE [LARGE SCALE GENOMIC DNA]</scope>
    <source>
        <strain evidence="11 12">AF16</strain>
    </source>
</reference>
<dbReference type="OMA" id="ITKIRAF"/>
<dbReference type="GO" id="GO:0005509">
    <property type="term" value="F:calcium ion binding"/>
    <property type="evidence" value="ECO:0007669"/>
    <property type="project" value="UniProtKB-UniRule"/>
</dbReference>
<dbReference type="GO" id="GO:0005912">
    <property type="term" value="C:adherens junction"/>
    <property type="evidence" value="ECO:0000318"/>
    <property type="project" value="GO_Central"/>
</dbReference>
<gene>
    <name evidence="13" type="primary">cdh-7</name>
    <name evidence="11" type="synonym">Cbr-cdh-7</name>
    <name evidence="13" type="ORF">CBG11054</name>
    <name evidence="11" type="ORF">CBG_11054</name>
</gene>
<dbReference type="InterPro" id="IPR002126">
    <property type="entry name" value="Cadherin-like_dom"/>
</dbReference>
<dbReference type="InterPro" id="IPR015919">
    <property type="entry name" value="Cadherin-like_sf"/>
</dbReference>
<evidence type="ECO:0000256" key="7">
    <source>
        <dbReference type="PROSITE-ProRule" id="PRU00043"/>
    </source>
</evidence>
<keyword evidence="3" id="KW-0677">Repeat</keyword>
<dbReference type="WormBase" id="CBG11054">
    <property type="protein sequence ID" value="CBP46337"/>
    <property type="gene ID" value="WBGene00032243"/>
    <property type="gene designation" value="Cbr-cdh-7"/>
</dbReference>
<dbReference type="FunFam" id="2.60.40.60:FF:000832">
    <property type="entry name" value="CaDHerin family"/>
    <property type="match status" value="1"/>
</dbReference>
<dbReference type="FunCoup" id="A8XCA8">
    <property type="interactions" value="2"/>
</dbReference>
<dbReference type="EMBL" id="HE601351">
    <property type="protein sequence ID" value="CAP30275.2"/>
    <property type="molecule type" value="Genomic_DNA"/>
</dbReference>
<dbReference type="GO" id="GO:0007156">
    <property type="term" value="P:homophilic cell adhesion via plasma membrane adhesion molecules"/>
    <property type="evidence" value="ECO:0007669"/>
    <property type="project" value="InterPro"/>
</dbReference>
<dbReference type="PRINTS" id="PR00205">
    <property type="entry name" value="CADHERIN"/>
</dbReference>
<evidence type="ECO:0000256" key="4">
    <source>
        <dbReference type="ARBA" id="ARBA00022837"/>
    </source>
</evidence>
<dbReference type="GO" id="GO:0044331">
    <property type="term" value="P:cell-cell adhesion mediated by cadherin"/>
    <property type="evidence" value="ECO:0000318"/>
    <property type="project" value="GO_Central"/>
</dbReference>
<feature type="domain" description="Cadherin" evidence="10">
    <location>
        <begin position="456"/>
        <end position="563"/>
    </location>
</feature>
<dbReference type="Pfam" id="PF00028">
    <property type="entry name" value="Cadherin"/>
    <property type="match status" value="1"/>
</dbReference>
<evidence type="ECO:0000259" key="10">
    <source>
        <dbReference type="PROSITE" id="PS50268"/>
    </source>
</evidence>
<evidence type="ECO:0000256" key="8">
    <source>
        <dbReference type="SAM" id="Phobius"/>
    </source>
</evidence>
<keyword evidence="4 7" id="KW-0106">Calcium</keyword>
<dbReference type="GO" id="GO:0005886">
    <property type="term" value="C:plasma membrane"/>
    <property type="evidence" value="ECO:0000318"/>
    <property type="project" value="GO_Central"/>
</dbReference>
<feature type="domain" description="Cadherin" evidence="10">
    <location>
        <begin position="747"/>
        <end position="857"/>
    </location>
</feature>
<evidence type="ECO:0000256" key="3">
    <source>
        <dbReference type="ARBA" id="ARBA00022737"/>
    </source>
</evidence>
<dbReference type="FunFam" id="2.60.40.60:FF:000604">
    <property type="entry name" value="CaDHerin family"/>
    <property type="match status" value="1"/>
</dbReference>
<evidence type="ECO:0000313" key="12">
    <source>
        <dbReference type="Proteomes" id="UP000008549"/>
    </source>
</evidence>
<dbReference type="CDD" id="cd11304">
    <property type="entry name" value="Cadherin_repeat"/>
    <property type="match status" value="4"/>
</dbReference>
<dbReference type="SUPFAM" id="SSF49313">
    <property type="entry name" value="Cadherin-like"/>
    <property type="match status" value="7"/>
</dbReference>
<dbReference type="PANTHER" id="PTHR24026:SF126">
    <property type="entry name" value="PROTOCADHERIN FAT 4"/>
    <property type="match status" value="1"/>
</dbReference>
<feature type="domain" description="Cadherin" evidence="10">
    <location>
        <begin position="1065"/>
        <end position="1183"/>
    </location>
</feature>
<evidence type="ECO:0000256" key="9">
    <source>
        <dbReference type="SAM" id="SignalP"/>
    </source>
</evidence>
<dbReference type="InParanoid" id="A8XCA8"/>
<evidence type="ECO:0000313" key="11">
    <source>
        <dbReference type="EMBL" id="CAP30275.2"/>
    </source>
</evidence>
<dbReference type="STRING" id="6238.A8XCA8"/>